<sequence length="850" mass="93540">MNIKSVYKVLATTVVVGQLLAGPAISHADTQKTNPKHEQQQKKAGKTGLLANYYSDASFQHKSMFTIQSTGNFQLKKEDLKSMLPEDKQNFQSASWTGYIKPSKGGEYLFTTSDDQQAAIQIDGKTIISSASMKEKIKLEKDKLYPIVIQYHTDKKEGENPLLNFKLSWSIDGGKSETIPEKNLILPNMSEEKTPTPFVNLFANTDANVNFAVETDAVDKDSDGDGILDDWEINGYTVDKGLVVKWEDALHKDKGFKKFKSDPMNKHTTGDPFIDFEKVVGAIKGTIDGGILPEALNPIVAAAPKVVVNSKKIIMTKNLTKSIDIGSTTTDDTSHTVGTSTSNTHSESNTVGASASASFPWGVSVSANYSHDWTDTATRESNSSDTTGHSQGKSWSSTLGLNTGEAAYLNGNIQYLNVGTAPIYHAKPTVNIQLGNDVLKTIKAGSGTTANVINPGASYPESGAIAWTTDDDFSAHPITMRAEQVDQFEKGTPMSFKTTQSDGSFVKYDGDGNMVDDEQKQQWTPYLKTIESRTADITFDLGEDKLKERQISARKAANYDQQTQPEVTVGEAIEAGFPGAKIDDKGNLSYEGFNGQAQITMDQKTYDDLHAQLEKMPENNRNMMNAKLHQGMNILITPKPADKPADKPVVAKKEGWVTDNGKKFYFGKDGDGTGLKIGEMAHNWQTIEGKKYFFAPVAGYFNDSGDIWHDNTNKAEDHASVEGEMATGPQQIGTAHQVYYFGKNGDGTGLKEGEMAIGWTKIGEKWFYCVKDVDRLQLKNYVFSNHDKTDLKEGEIATGWINLGEKWYYLGEFNSPDLKIGEMATRSHIIYDNKYDFNDDGTLKGVPKLL</sequence>
<dbReference type="Pfam" id="PF07691">
    <property type="entry name" value="PA14"/>
    <property type="match status" value="1"/>
</dbReference>
<evidence type="ECO:0000259" key="4">
    <source>
        <dbReference type="PROSITE" id="PS51820"/>
    </source>
</evidence>
<dbReference type="Pfam" id="PF17475">
    <property type="entry name" value="Binary_toxB_2"/>
    <property type="match status" value="1"/>
</dbReference>
<dbReference type="Gene3D" id="2.60.120.240">
    <property type="entry name" value="Protective antigen, heptamerisation domain"/>
    <property type="match status" value="1"/>
</dbReference>
<dbReference type="InterPro" id="IPR035088">
    <property type="entry name" value="PA_Ca-bd"/>
</dbReference>
<dbReference type="SUPFAM" id="SSF56988">
    <property type="entry name" value="Anthrax protective antigen"/>
    <property type="match status" value="1"/>
</dbReference>
<evidence type="ECO:0000256" key="1">
    <source>
        <dbReference type="ARBA" id="ARBA00022737"/>
    </source>
</evidence>
<organism evidence="5 6">
    <name type="scientific">Bacillus cereus VD133</name>
    <dbReference type="NCBI Taxonomy" id="1053233"/>
    <lineage>
        <taxon>Bacteria</taxon>
        <taxon>Bacillati</taxon>
        <taxon>Bacillota</taxon>
        <taxon>Bacilli</taxon>
        <taxon>Bacillales</taxon>
        <taxon>Bacillaceae</taxon>
        <taxon>Bacillus</taxon>
        <taxon>Bacillus cereus group</taxon>
    </lineage>
</organism>
<dbReference type="Gene3D" id="3.10.20.110">
    <property type="match status" value="1"/>
</dbReference>
<dbReference type="InterPro" id="IPR018337">
    <property type="entry name" value="Cell_wall/Cho-bd_repeat"/>
</dbReference>
<dbReference type="SMART" id="SM00758">
    <property type="entry name" value="PA14"/>
    <property type="match status" value="1"/>
</dbReference>
<evidence type="ECO:0000313" key="6">
    <source>
        <dbReference type="Proteomes" id="UP000014018"/>
    </source>
</evidence>
<dbReference type="EMBL" id="AHFB01000173">
    <property type="protein sequence ID" value="EOO24383.1"/>
    <property type="molecule type" value="Genomic_DNA"/>
</dbReference>
<accession>A0A9W5UZ40</accession>
<feature type="region of interest" description="Disordered" evidence="2">
    <location>
        <begin position="327"/>
        <end position="353"/>
    </location>
</feature>
<keyword evidence="1" id="KW-0677">Repeat</keyword>
<feature type="compositionally biased region" description="Low complexity" evidence="2">
    <location>
        <begin position="327"/>
        <end position="350"/>
    </location>
</feature>
<proteinExistence type="predicted"/>
<dbReference type="InterPro" id="IPR027439">
    <property type="entry name" value="PA_heptamer_dom"/>
</dbReference>
<evidence type="ECO:0000313" key="5">
    <source>
        <dbReference type="EMBL" id="EOO24383.1"/>
    </source>
</evidence>
<dbReference type="Gene3D" id="2.10.270.10">
    <property type="entry name" value="Cholin Binding"/>
    <property type="match status" value="2"/>
</dbReference>
<feature type="compositionally biased region" description="Polar residues" evidence="2">
    <location>
        <begin position="379"/>
        <end position="397"/>
    </location>
</feature>
<protein>
    <recommendedName>
        <fullName evidence="4">PA14 domain-containing protein</fullName>
    </recommendedName>
</protein>
<feature type="chain" id="PRO_5040945814" description="PA14 domain-containing protein" evidence="3">
    <location>
        <begin position="29"/>
        <end position="850"/>
    </location>
</feature>
<dbReference type="PROSITE" id="PS51820">
    <property type="entry name" value="PA14"/>
    <property type="match status" value="1"/>
</dbReference>
<name>A0A9W5UZ40_BACCE</name>
<dbReference type="Pfam" id="PF03495">
    <property type="entry name" value="Binary_toxB"/>
    <property type="match status" value="1"/>
</dbReference>
<feature type="region of interest" description="Disordered" evidence="2">
    <location>
        <begin position="375"/>
        <end position="397"/>
    </location>
</feature>
<dbReference type="GO" id="GO:0005576">
    <property type="term" value="C:extracellular region"/>
    <property type="evidence" value="ECO:0007669"/>
    <property type="project" value="InterPro"/>
</dbReference>
<dbReference type="InterPro" id="IPR037524">
    <property type="entry name" value="PA14/GLEYA"/>
</dbReference>
<dbReference type="Pfam" id="PF01473">
    <property type="entry name" value="Choline_bind_1"/>
    <property type="match status" value="2"/>
</dbReference>
<feature type="signal peptide" evidence="3">
    <location>
        <begin position="1"/>
        <end position="28"/>
    </location>
</feature>
<evidence type="ECO:0000256" key="3">
    <source>
        <dbReference type="SAM" id="SignalP"/>
    </source>
</evidence>
<gene>
    <name evidence="5" type="ORF">IIU_06736</name>
</gene>
<dbReference type="AlphaFoldDB" id="A0A9W5UZ40"/>
<dbReference type="InterPro" id="IPR035331">
    <property type="entry name" value="Binary_toxB_3"/>
</dbReference>
<reference evidence="5 6" key="1">
    <citation type="submission" date="2012-12" db="EMBL/GenBank/DDBJ databases">
        <title>The Genome Sequence of Bacillus cereus VD133.</title>
        <authorList>
            <consortium name="The Broad Institute Genome Sequencing Platform"/>
            <consortium name="The Broad Institute Genome Sequencing Center for Infectious Disease"/>
            <person name="Feldgarden M."/>
            <person name="Van der Auwera G.A."/>
            <person name="Mahillon J."/>
            <person name="Duprez V."/>
            <person name="Timmery S."/>
            <person name="Mattelet C."/>
            <person name="Dierick K."/>
            <person name="Sun M."/>
            <person name="Yu Z."/>
            <person name="Zhu L."/>
            <person name="Hu X."/>
            <person name="Shank E.B."/>
            <person name="Swiecicka I."/>
            <person name="Hansen B.M."/>
            <person name="Andrup L."/>
            <person name="Walker B."/>
            <person name="Young S.K."/>
            <person name="Zeng Q."/>
            <person name="Gargeya S."/>
            <person name="Fitzgerald M."/>
            <person name="Haas B."/>
            <person name="Abouelleil A."/>
            <person name="Alvarado L."/>
            <person name="Arachchi H.M."/>
            <person name="Berlin A.M."/>
            <person name="Chapman S.B."/>
            <person name="Dewar J."/>
            <person name="Goldberg J."/>
            <person name="Griggs A."/>
            <person name="Gujja S."/>
            <person name="Hansen M."/>
            <person name="Howarth C."/>
            <person name="Imamovic A."/>
            <person name="Larimer J."/>
            <person name="McCowan C."/>
            <person name="Murphy C."/>
            <person name="Neiman D."/>
            <person name="Pearson M."/>
            <person name="Priest M."/>
            <person name="Roberts A."/>
            <person name="Saif S."/>
            <person name="Shea T."/>
            <person name="Sisk P."/>
            <person name="Sykes S."/>
            <person name="Wortman J."/>
            <person name="Nusbaum C."/>
            <person name="Birren B."/>
        </authorList>
    </citation>
    <scope>NUCLEOTIDE SEQUENCE [LARGE SCALE GENOMIC DNA]</scope>
    <source>
        <strain evidence="5 6">VD133</strain>
    </source>
</reference>
<dbReference type="PRINTS" id="PR01391">
    <property type="entry name" value="BINARYTOXINB"/>
</dbReference>
<dbReference type="InterPro" id="IPR003896">
    <property type="entry name" value="Bacterial_exotoxin_B"/>
</dbReference>
<keyword evidence="3" id="KW-0732">Signal</keyword>
<dbReference type="GO" id="GO:0051260">
    <property type="term" value="P:protein homooligomerization"/>
    <property type="evidence" value="ECO:0007669"/>
    <property type="project" value="InterPro"/>
</dbReference>
<dbReference type="InterPro" id="IPR037149">
    <property type="entry name" value="PA_heptamer_dom_sf"/>
</dbReference>
<dbReference type="InterPro" id="IPR011658">
    <property type="entry name" value="PA14_dom"/>
</dbReference>
<dbReference type="Gene3D" id="3.90.182.10">
    <property type="entry name" value="Toxin - Anthrax Protective Antigen,domain 1"/>
    <property type="match status" value="1"/>
</dbReference>
<dbReference type="RefSeq" id="WP_016110433.1">
    <property type="nucleotide sequence ID" value="NZ_KB976175.1"/>
</dbReference>
<dbReference type="Pfam" id="PF17476">
    <property type="entry name" value="Binary_toxB_3"/>
    <property type="match status" value="1"/>
</dbReference>
<evidence type="ECO:0000256" key="2">
    <source>
        <dbReference type="SAM" id="MobiDB-lite"/>
    </source>
</evidence>
<dbReference type="SUPFAM" id="SSF69360">
    <property type="entry name" value="Cell wall binding repeat"/>
    <property type="match status" value="1"/>
</dbReference>
<dbReference type="Proteomes" id="UP000014018">
    <property type="component" value="Unassembled WGS sequence"/>
</dbReference>
<feature type="domain" description="PA14" evidence="4">
    <location>
        <begin position="44"/>
        <end position="183"/>
    </location>
</feature>
<comment type="caution">
    <text evidence="5">The sequence shown here is derived from an EMBL/GenBank/DDBJ whole genome shotgun (WGS) entry which is preliminary data.</text>
</comment>